<dbReference type="InterPro" id="IPR001878">
    <property type="entry name" value="Znf_CCHC"/>
</dbReference>
<sequence length="450" mass="50683">MAVTIYRYKNTLVPKFSWSCDQGVIVAARKEGQRGGHAILVAKKGDYGACKLLGDIRRIRTHGHSYNYAKHNISVETPYSLTIVEEKLARKNELKARGTLLMALPSEHQLKFKFYKTAESLMEAIKKIFGGDRLKVAGGNVDYESQKIHIETGRNLCVNGTETIGFGKTKMDCYNCHRRGHFARKCKASKHQDNKNREAPRRTMPAEDGPTNFTLMAYASLSSLSSLNSDTEEKEVSDSRCSRHMTGNMSYLFEYEKIDGGYVAFGGDPKGGKITVKGGLTCLFAKATLDESNLWDRRLRHINFKTMNKLAEAVNTACYVQNRVLVIKPQNKTPYDLFLGRKHALSFLRPFGCPVTILNTLDHLGKFDGKANEGFFVGYSTHSKTFKSSKHEVADDARKKSTEVPRKVNGVQNLAKEGDKNNKEKDVRDQEEATRHQFEQESERLFGQGQ</sequence>
<dbReference type="EMBL" id="BKCJ010007427">
    <property type="protein sequence ID" value="GEU77208.1"/>
    <property type="molecule type" value="Genomic_DNA"/>
</dbReference>
<dbReference type="GO" id="GO:0003676">
    <property type="term" value="F:nucleic acid binding"/>
    <property type="evidence" value="ECO:0007669"/>
    <property type="project" value="InterPro"/>
</dbReference>
<gene>
    <name evidence="4" type="ORF">Tci_049186</name>
</gene>
<evidence type="ECO:0000259" key="3">
    <source>
        <dbReference type="PROSITE" id="PS50158"/>
    </source>
</evidence>
<feature type="region of interest" description="Disordered" evidence="2">
    <location>
        <begin position="390"/>
        <end position="450"/>
    </location>
</feature>
<evidence type="ECO:0000256" key="2">
    <source>
        <dbReference type="SAM" id="MobiDB-lite"/>
    </source>
</evidence>
<dbReference type="PANTHER" id="PTHR42648:SF32">
    <property type="entry name" value="RIBONUCLEASE H-LIKE DOMAIN, GAG-PRE-INTEGRASE DOMAIN PROTEIN-RELATED"/>
    <property type="match status" value="1"/>
</dbReference>
<dbReference type="InterPro" id="IPR039537">
    <property type="entry name" value="Retrotran_Ty1/copia-like"/>
</dbReference>
<feature type="compositionally biased region" description="Basic and acidic residues" evidence="2">
    <location>
        <begin position="390"/>
        <end position="406"/>
    </location>
</feature>
<evidence type="ECO:0000313" key="4">
    <source>
        <dbReference type="EMBL" id="GEU77208.1"/>
    </source>
</evidence>
<keyword evidence="1" id="KW-0862">Zinc</keyword>
<dbReference type="AlphaFoldDB" id="A0A6L2MT99"/>
<dbReference type="Gene3D" id="4.10.60.10">
    <property type="entry name" value="Zinc finger, CCHC-type"/>
    <property type="match status" value="1"/>
</dbReference>
<dbReference type="GO" id="GO:0008270">
    <property type="term" value="F:zinc ion binding"/>
    <property type="evidence" value="ECO:0007669"/>
    <property type="project" value="UniProtKB-KW"/>
</dbReference>
<dbReference type="InterPro" id="IPR036875">
    <property type="entry name" value="Znf_CCHC_sf"/>
</dbReference>
<protein>
    <submittedName>
        <fullName evidence="4">Ribonuclease H-like domain-containing protein</fullName>
    </submittedName>
</protein>
<name>A0A6L2MT99_TANCI</name>
<organism evidence="4">
    <name type="scientific">Tanacetum cinerariifolium</name>
    <name type="common">Dalmatian daisy</name>
    <name type="synonym">Chrysanthemum cinerariifolium</name>
    <dbReference type="NCBI Taxonomy" id="118510"/>
    <lineage>
        <taxon>Eukaryota</taxon>
        <taxon>Viridiplantae</taxon>
        <taxon>Streptophyta</taxon>
        <taxon>Embryophyta</taxon>
        <taxon>Tracheophyta</taxon>
        <taxon>Spermatophyta</taxon>
        <taxon>Magnoliopsida</taxon>
        <taxon>eudicotyledons</taxon>
        <taxon>Gunneridae</taxon>
        <taxon>Pentapetalae</taxon>
        <taxon>asterids</taxon>
        <taxon>campanulids</taxon>
        <taxon>Asterales</taxon>
        <taxon>Asteraceae</taxon>
        <taxon>Asteroideae</taxon>
        <taxon>Anthemideae</taxon>
        <taxon>Anthemidinae</taxon>
        <taxon>Tanacetum</taxon>
    </lineage>
</organism>
<keyword evidence="1" id="KW-0479">Metal-binding</keyword>
<feature type="compositionally biased region" description="Basic and acidic residues" evidence="2">
    <location>
        <begin position="416"/>
        <end position="444"/>
    </location>
</feature>
<accession>A0A6L2MT99</accession>
<dbReference type="PANTHER" id="PTHR42648">
    <property type="entry name" value="TRANSPOSASE, PUTATIVE-RELATED"/>
    <property type="match status" value="1"/>
</dbReference>
<proteinExistence type="predicted"/>
<comment type="caution">
    <text evidence="4">The sequence shown here is derived from an EMBL/GenBank/DDBJ whole genome shotgun (WGS) entry which is preliminary data.</text>
</comment>
<dbReference type="PROSITE" id="PS50158">
    <property type="entry name" value="ZF_CCHC"/>
    <property type="match status" value="1"/>
</dbReference>
<keyword evidence="1" id="KW-0863">Zinc-finger</keyword>
<reference evidence="4" key="1">
    <citation type="journal article" date="2019" name="Sci. Rep.">
        <title>Draft genome of Tanacetum cinerariifolium, the natural source of mosquito coil.</title>
        <authorList>
            <person name="Yamashiro T."/>
            <person name="Shiraishi A."/>
            <person name="Satake H."/>
            <person name="Nakayama K."/>
        </authorList>
    </citation>
    <scope>NUCLEOTIDE SEQUENCE</scope>
</reference>
<feature type="compositionally biased region" description="Basic and acidic residues" evidence="2">
    <location>
        <begin position="190"/>
        <end position="205"/>
    </location>
</feature>
<feature type="domain" description="CCHC-type" evidence="3">
    <location>
        <begin position="173"/>
        <end position="187"/>
    </location>
</feature>
<dbReference type="SUPFAM" id="SSF57756">
    <property type="entry name" value="Retrovirus zinc finger-like domains"/>
    <property type="match status" value="1"/>
</dbReference>
<evidence type="ECO:0000256" key="1">
    <source>
        <dbReference type="PROSITE-ProRule" id="PRU00047"/>
    </source>
</evidence>
<feature type="region of interest" description="Disordered" evidence="2">
    <location>
        <begin position="187"/>
        <end position="209"/>
    </location>
</feature>